<dbReference type="InterPro" id="IPR013783">
    <property type="entry name" value="Ig-like_fold"/>
</dbReference>
<sequence>MADGADIALFSLSVDLNYLKANLTKKFAVAVKVSSPQVGTSSLSHAVILIDPAFLVPTANFTAVASAKVASFSNTSLNAVTYSWDYGDGTAVSTAKEAPHTYAAAGTYNVTLTAFGALGESNKSVKTISVVIN</sequence>
<organism evidence="2 3">
    <name type="scientific">Pedobacter frigiditerrae</name>
    <dbReference type="NCBI Taxonomy" id="2530452"/>
    <lineage>
        <taxon>Bacteria</taxon>
        <taxon>Pseudomonadati</taxon>
        <taxon>Bacteroidota</taxon>
        <taxon>Sphingobacteriia</taxon>
        <taxon>Sphingobacteriales</taxon>
        <taxon>Sphingobacteriaceae</taxon>
        <taxon>Pedobacter</taxon>
    </lineage>
</organism>
<dbReference type="InterPro" id="IPR035986">
    <property type="entry name" value="PKD_dom_sf"/>
</dbReference>
<protein>
    <submittedName>
        <fullName evidence="2">PKD domain-containing protein</fullName>
    </submittedName>
</protein>
<dbReference type="Pfam" id="PF00801">
    <property type="entry name" value="PKD"/>
    <property type="match status" value="1"/>
</dbReference>
<dbReference type="SMART" id="SM00089">
    <property type="entry name" value="PKD"/>
    <property type="match status" value="1"/>
</dbReference>
<dbReference type="InterPro" id="IPR000601">
    <property type="entry name" value="PKD_dom"/>
</dbReference>
<dbReference type="SUPFAM" id="SSF49299">
    <property type="entry name" value="PKD domain"/>
    <property type="match status" value="1"/>
</dbReference>
<accession>A0A4R0MPQ5</accession>
<proteinExistence type="predicted"/>
<comment type="caution">
    <text evidence="2">The sequence shown here is derived from an EMBL/GenBank/DDBJ whole genome shotgun (WGS) entry which is preliminary data.</text>
</comment>
<dbReference type="Gene3D" id="2.60.40.10">
    <property type="entry name" value="Immunoglobulins"/>
    <property type="match status" value="1"/>
</dbReference>
<evidence type="ECO:0000313" key="3">
    <source>
        <dbReference type="Proteomes" id="UP000292884"/>
    </source>
</evidence>
<dbReference type="AlphaFoldDB" id="A0A4R0MPQ5"/>
<reference evidence="2 3" key="1">
    <citation type="submission" date="2019-02" db="EMBL/GenBank/DDBJ databases">
        <title>Pedobacter sp. RP-1-13 sp. nov., isolated from Arctic soil.</title>
        <authorList>
            <person name="Dahal R.H."/>
        </authorList>
    </citation>
    <scope>NUCLEOTIDE SEQUENCE [LARGE SCALE GENOMIC DNA]</scope>
    <source>
        <strain evidence="2 3">RP-1-13</strain>
    </source>
</reference>
<dbReference type="PROSITE" id="PS50093">
    <property type="entry name" value="PKD"/>
    <property type="match status" value="1"/>
</dbReference>
<dbReference type="OrthoDB" id="753168at2"/>
<dbReference type="InterPro" id="IPR022409">
    <property type="entry name" value="PKD/Chitinase_dom"/>
</dbReference>
<dbReference type="CDD" id="cd00146">
    <property type="entry name" value="PKD"/>
    <property type="match status" value="1"/>
</dbReference>
<evidence type="ECO:0000313" key="2">
    <source>
        <dbReference type="EMBL" id="TCC88808.1"/>
    </source>
</evidence>
<name>A0A4R0MPQ5_9SPHI</name>
<dbReference type="EMBL" id="SJSK01000005">
    <property type="protein sequence ID" value="TCC88808.1"/>
    <property type="molecule type" value="Genomic_DNA"/>
</dbReference>
<dbReference type="Proteomes" id="UP000292884">
    <property type="component" value="Unassembled WGS sequence"/>
</dbReference>
<feature type="domain" description="PKD" evidence="1">
    <location>
        <begin position="52"/>
        <end position="133"/>
    </location>
</feature>
<keyword evidence="3" id="KW-1185">Reference proteome</keyword>
<gene>
    <name evidence="2" type="ORF">EZ428_19125</name>
</gene>
<evidence type="ECO:0000259" key="1">
    <source>
        <dbReference type="PROSITE" id="PS50093"/>
    </source>
</evidence>